<reference evidence="2 3" key="1">
    <citation type="submission" date="2015-01" db="EMBL/GenBank/DDBJ databases">
        <title>Desulfovibrio sp. JC271 draft genome sequence.</title>
        <authorList>
            <person name="Shivani Y."/>
            <person name="Subhash Y."/>
            <person name="Sasikala C."/>
            <person name="Ramana C.V."/>
        </authorList>
    </citation>
    <scope>NUCLEOTIDE SEQUENCE [LARGE SCALE GENOMIC DNA]</scope>
    <source>
        <strain evidence="2 3">JC271</strain>
    </source>
</reference>
<sequence>MKKALWLLSLLVLTVSLTACGGSSGSSDSTPAASSGLTGAVVAGPIDGANVVANIEGVDTVIGVSKKGTIVFDKAAVATIKTFPIVVKTTAGTNSNTQDAFGLELRAIMNDATNPVYVTPLSTLAAAIYEKKLENVAVVTAELEKEFAAAAKAEVKAIAKDTFGATIDPFANPLAALEKHELLTQSFLATIAVEEAPRTGVLVATDQPAFANAIDDVATSLNDGGTYAQAAKAANAALVDGETIAKFLNDNKVAIANRVASTITVVTDKDIEDGTKAAAIAKTQGELNIADATVEHKVVALSLGGISPYFKATGADIPVLVSPVGNVADGSAPVGFAAANKYQITAASDISKLEVNGAPAALNTPYDFVHAVNVDRTADEDATVTFTVSIVADDKIENTATIVIKKADTLIPTKVENTATVKLLPFTDGGKVVSKIAKGATVAIADDTLKAAVTYDAQVNTTDNVAFALLNAAFKVRFTAPEGLMFKKAGEDDSQSIVIEATDPAVASVGTYAVAGGGYSLITTKELPAGAVTFGMEVISAEATPKVLMSTRPSYKVVASDDTKNILQSIAFSEKAVEVTKDYSAAIALGAEANNVVFYGKTWNSVAGVNAPVQGFDKDNAAANLTWAAAKVDGVTFGAQPIAPAAAAEYLYGMQKFTVDLSALTVEAPALNAGEYVKVTIKPSIADSEFAVAVTDTTGGVKAIQAKPAAPGDIASITINGGSAAATATGANGASVAASGTVTVAINLAMAPADNAAYIAELNKKANWNVVLNSPVTAATDAVELTSVTAAARVDDTHYTAVLTFEDTTINAADTGETTAKVTFDGSVESVVVMTVTNTADAPPAPNAAAGVAVTTKGEATEASGANAAVTTAPVVKVTVVKSAATATAVGNKDHWSLVKTGGAATAENATVSAVVVDDAPGDGYNVTITAQSADDATFTIAVGDHQADPAMYKVIYNDGTNPAQEAADALQVNDNDA</sequence>
<comment type="caution">
    <text evidence="2">The sequence shown here is derived from an EMBL/GenBank/DDBJ whole genome shotgun (WGS) entry which is preliminary data.</text>
</comment>
<protein>
    <submittedName>
        <fullName evidence="2">Uncharacterized protein</fullName>
    </submittedName>
</protein>
<dbReference type="PATRIC" id="fig|1560234.3.peg.76"/>
<dbReference type="EMBL" id="JXMS01000001">
    <property type="protein sequence ID" value="OBQ57537.1"/>
    <property type="molecule type" value="Genomic_DNA"/>
</dbReference>
<feature type="chain" id="PRO_5008600956" evidence="1">
    <location>
        <begin position="22"/>
        <end position="978"/>
    </location>
</feature>
<accession>A0A1B7XPU4</accession>
<organism evidence="2 3">
    <name type="scientific">Halodesulfovibrio spirochaetisodalis</name>
    <dbReference type="NCBI Taxonomy" id="1560234"/>
    <lineage>
        <taxon>Bacteria</taxon>
        <taxon>Pseudomonadati</taxon>
        <taxon>Thermodesulfobacteriota</taxon>
        <taxon>Desulfovibrionia</taxon>
        <taxon>Desulfovibrionales</taxon>
        <taxon>Desulfovibrionaceae</taxon>
        <taxon>Halodesulfovibrio</taxon>
    </lineage>
</organism>
<evidence type="ECO:0000313" key="2">
    <source>
        <dbReference type="EMBL" id="OBQ57537.1"/>
    </source>
</evidence>
<gene>
    <name evidence="2" type="ORF">SP90_00365</name>
</gene>
<dbReference type="PROSITE" id="PS51257">
    <property type="entry name" value="PROKAR_LIPOPROTEIN"/>
    <property type="match status" value="1"/>
</dbReference>
<feature type="signal peptide" evidence="1">
    <location>
        <begin position="1"/>
        <end position="21"/>
    </location>
</feature>
<keyword evidence="1" id="KW-0732">Signal</keyword>
<proteinExistence type="predicted"/>
<keyword evidence="3" id="KW-1185">Reference proteome</keyword>
<name>A0A1B7XPU4_9BACT</name>
<dbReference type="AlphaFoldDB" id="A0A1B7XPU4"/>
<evidence type="ECO:0000256" key="1">
    <source>
        <dbReference type="SAM" id="SignalP"/>
    </source>
</evidence>
<dbReference type="OrthoDB" id="5464475at2"/>
<dbReference type="RefSeq" id="WP_066851429.1">
    <property type="nucleotide sequence ID" value="NZ_JXMS01000001.1"/>
</dbReference>
<dbReference type="Proteomes" id="UP000091979">
    <property type="component" value="Unassembled WGS sequence"/>
</dbReference>
<evidence type="ECO:0000313" key="3">
    <source>
        <dbReference type="Proteomes" id="UP000091979"/>
    </source>
</evidence>